<dbReference type="InterPro" id="IPR045455">
    <property type="entry name" value="NrS-1_pol-like_helicase"/>
</dbReference>
<dbReference type="Pfam" id="PF19263">
    <property type="entry name" value="DUF5906"/>
    <property type="match status" value="1"/>
</dbReference>
<evidence type="ECO:0000313" key="2">
    <source>
        <dbReference type="EMBL" id="QHI68420.1"/>
    </source>
</evidence>
<dbReference type="KEGG" id="taer:GT409_02765"/>
<proteinExistence type="predicted"/>
<dbReference type="EMBL" id="CP047593">
    <property type="protein sequence ID" value="QHI68420.1"/>
    <property type="molecule type" value="Genomic_DNA"/>
</dbReference>
<dbReference type="Gene3D" id="3.40.50.300">
    <property type="entry name" value="P-loop containing nucleotide triphosphate hydrolases"/>
    <property type="match status" value="1"/>
</dbReference>
<sequence>MTNSSQRKAIAVANDPNPLDHPLFSGFRQEMVQFSPELVKHIYFDHQRNRYLYGASDGSYIALPLSDVKRRLKKLGISNARDPLTELSLIDDCLLFVQDNQSIQFAGPLAGYPCGMVEQCGNRILVTSEAKPFDIVEGEYAVLLEFLDGLLGHNADQLETFLLWWKGIIWEREKPRQALVIGGEPGSGKSLLQKIVSYTLGGRSAKPYRYLTGRTEFNSELFGAEHLIIDDESASTDHRSRESLGNEIKQIAVGSEHRLHAKGRDAIMLSPFWVLSFSLNDEEENLQVLPRMEKSLEDKIILLQARKSPLPMPTNTAEERSQFWKRLCSDASGLLYVLKDMDVPADKRSERYVVKAFHHPELLRALRNTSKETELLELIETHIRLPFRGSAASLDGMLRTAAPQQTSQLFSFPSACAALLGRLQKIHPERVESVRSKSNREWCIAPEKEQGG</sequence>
<organism evidence="2 3">
    <name type="scientific">Tichowtungia aerotolerans</name>
    <dbReference type="NCBI Taxonomy" id="2697043"/>
    <lineage>
        <taxon>Bacteria</taxon>
        <taxon>Pseudomonadati</taxon>
        <taxon>Kiritimatiellota</taxon>
        <taxon>Tichowtungiia</taxon>
        <taxon>Tichowtungiales</taxon>
        <taxon>Tichowtungiaceae</taxon>
        <taxon>Tichowtungia</taxon>
    </lineage>
</organism>
<dbReference type="Proteomes" id="UP000464954">
    <property type="component" value="Chromosome"/>
</dbReference>
<accession>A0A6P1M1F9</accession>
<dbReference type="InterPro" id="IPR027417">
    <property type="entry name" value="P-loop_NTPase"/>
</dbReference>
<dbReference type="AlphaFoldDB" id="A0A6P1M1F9"/>
<dbReference type="SUPFAM" id="SSF52540">
    <property type="entry name" value="P-loop containing nucleoside triphosphate hydrolases"/>
    <property type="match status" value="1"/>
</dbReference>
<gene>
    <name evidence="2" type="ORF">GT409_02765</name>
</gene>
<keyword evidence="3" id="KW-1185">Reference proteome</keyword>
<evidence type="ECO:0000313" key="3">
    <source>
        <dbReference type="Proteomes" id="UP000464954"/>
    </source>
</evidence>
<evidence type="ECO:0000259" key="1">
    <source>
        <dbReference type="Pfam" id="PF19263"/>
    </source>
</evidence>
<protein>
    <recommendedName>
        <fullName evidence="1">NrS-1 polymerase-like helicase domain-containing protein</fullName>
    </recommendedName>
</protein>
<dbReference type="RefSeq" id="WP_160626724.1">
    <property type="nucleotide sequence ID" value="NZ_CP047593.1"/>
</dbReference>
<reference evidence="2 3" key="1">
    <citation type="submission" date="2020-01" db="EMBL/GenBank/DDBJ databases">
        <title>Ponticoccus aerotolerans gen. nov., sp. nov., an anaerobic bacterium and proposal of Ponticoccusceae fam. nov., Ponticoccusles ord. nov. and Ponticoccuse classis nov. in the phylum Kiritimatiellaeota.</title>
        <authorList>
            <person name="Zhou L.Y."/>
            <person name="Du Z.J."/>
        </authorList>
    </citation>
    <scope>NUCLEOTIDE SEQUENCE [LARGE SCALE GENOMIC DNA]</scope>
    <source>
        <strain evidence="2 3">S-5007</strain>
    </source>
</reference>
<feature type="domain" description="NrS-1 polymerase-like helicase" evidence="1">
    <location>
        <begin position="182"/>
        <end position="282"/>
    </location>
</feature>
<name>A0A6P1M1F9_9BACT</name>